<dbReference type="Proteomes" id="UP000649739">
    <property type="component" value="Unassembled WGS sequence"/>
</dbReference>
<dbReference type="SUPFAM" id="SSF48113">
    <property type="entry name" value="Heme-dependent peroxidases"/>
    <property type="match status" value="1"/>
</dbReference>
<gene>
    <name evidence="9" type="ORF">GCM10010123_41170</name>
</gene>
<dbReference type="PRINTS" id="PR00313">
    <property type="entry name" value="CABNDNGRPT"/>
</dbReference>
<dbReference type="InterPro" id="IPR013783">
    <property type="entry name" value="Ig-like_fold"/>
</dbReference>
<dbReference type="SUPFAM" id="SSF49265">
    <property type="entry name" value="Fibronectin type III"/>
    <property type="match status" value="2"/>
</dbReference>
<keyword evidence="2" id="KW-0964">Secreted</keyword>
<feature type="compositionally biased region" description="Polar residues" evidence="6">
    <location>
        <begin position="968"/>
        <end position="977"/>
    </location>
</feature>
<organism evidence="9 10">
    <name type="scientific">Pilimelia anulata</name>
    <dbReference type="NCBI Taxonomy" id="53371"/>
    <lineage>
        <taxon>Bacteria</taxon>
        <taxon>Bacillati</taxon>
        <taxon>Actinomycetota</taxon>
        <taxon>Actinomycetes</taxon>
        <taxon>Micromonosporales</taxon>
        <taxon>Micromonosporaceae</taxon>
        <taxon>Pilimelia</taxon>
    </lineage>
</organism>
<dbReference type="SMART" id="SM00060">
    <property type="entry name" value="FN3"/>
    <property type="match status" value="4"/>
</dbReference>
<dbReference type="Pfam" id="PF00041">
    <property type="entry name" value="fn3"/>
    <property type="match status" value="3"/>
</dbReference>
<dbReference type="RefSeq" id="WP_189171849.1">
    <property type="nucleotide sequence ID" value="NZ_BMQB01000011.1"/>
</dbReference>
<dbReference type="PROSITE" id="PS50853">
    <property type="entry name" value="FN3"/>
    <property type="match status" value="4"/>
</dbReference>
<accession>A0A8J3BDM6</accession>
<keyword evidence="5" id="KW-0624">Polysaccharide degradation</keyword>
<dbReference type="Pfam" id="PF03098">
    <property type="entry name" value="An_peroxidase"/>
    <property type="match status" value="2"/>
</dbReference>
<keyword evidence="4" id="KW-0326">Glycosidase</keyword>
<comment type="caution">
    <text evidence="9">The sequence shown here is derived from an EMBL/GenBank/DDBJ whole genome shotgun (WGS) entry which is preliminary data.</text>
</comment>
<evidence type="ECO:0000256" key="5">
    <source>
        <dbReference type="ARBA" id="ARBA00023326"/>
    </source>
</evidence>
<protein>
    <recommendedName>
        <fullName evidence="8">Fibronectin type-III domain-containing protein</fullName>
    </recommendedName>
</protein>
<feature type="region of interest" description="Disordered" evidence="6">
    <location>
        <begin position="1475"/>
        <end position="1494"/>
    </location>
</feature>
<evidence type="ECO:0000256" key="3">
    <source>
        <dbReference type="ARBA" id="ARBA00023180"/>
    </source>
</evidence>
<reference evidence="9" key="2">
    <citation type="submission" date="2020-09" db="EMBL/GenBank/DDBJ databases">
        <authorList>
            <person name="Sun Q."/>
            <person name="Ohkuma M."/>
        </authorList>
    </citation>
    <scope>NUCLEOTIDE SEQUENCE</scope>
    <source>
        <strain evidence="9">JCM 3090</strain>
    </source>
</reference>
<feature type="domain" description="Fibronectin type-III" evidence="8">
    <location>
        <begin position="1586"/>
        <end position="1681"/>
    </location>
</feature>
<dbReference type="GO" id="GO:0006979">
    <property type="term" value="P:response to oxidative stress"/>
    <property type="evidence" value="ECO:0007669"/>
    <property type="project" value="InterPro"/>
</dbReference>
<reference evidence="9" key="1">
    <citation type="journal article" date="2014" name="Int. J. Syst. Evol. Microbiol.">
        <title>Complete genome sequence of Corynebacterium casei LMG S-19264T (=DSM 44701T), isolated from a smear-ripened cheese.</title>
        <authorList>
            <consortium name="US DOE Joint Genome Institute (JGI-PGF)"/>
            <person name="Walter F."/>
            <person name="Albersmeier A."/>
            <person name="Kalinowski J."/>
            <person name="Ruckert C."/>
        </authorList>
    </citation>
    <scope>NUCLEOTIDE SEQUENCE</scope>
    <source>
        <strain evidence="9">JCM 3090</strain>
    </source>
</reference>
<evidence type="ECO:0000256" key="4">
    <source>
        <dbReference type="ARBA" id="ARBA00023295"/>
    </source>
</evidence>
<proteinExistence type="predicted"/>
<dbReference type="PROSITE" id="PS50292">
    <property type="entry name" value="PEROXIDASE_3"/>
    <property type="match status" value="1"/>
</dbReference>
<dbReference type="Gene3D" id="1.10.640.10">
    <property type="entry name" value="Haem peroxidase domain superfamily, animal type"/>
    <property type="match status" value="1"/>
</dbReference>
<dbReference type="SUPFAM" id="SSF51120">
    <property type="entry name" value="beta-Roll"/>
    <property type="match status" value="3"/>
</dbReference>
<dbReference type="PANTHER" id="PTHR11475:SF4">
    <property type="entry name" value="CHORION PEROXIDASE"/>
    <property type="match status" value="1"/>
</dbReference>
<evidence type="ECO:0000259" key="8">
    <source>
        <dbReference type="PROSITE" id="PS50853"/>
    </source>
</evidence>
<feature type="region of interest" description="Disordered" evidence="6">
    <location>
        <begin position="417"/>
        <end position="451"/>
    </location>
</feature>
<evidence type="ECO:0000313" key="9">
    <source>
        <dbReference type="EMBL" id="GGK07125.1"/>
    </source>
</evidence>
<dbReference type="InterPro" id="IPR019791">
    <property type="entry name" value="Haem_peroxidase_animal"/>
</dbReference>
<keyword evidence="5" id="KW-0119">Carbohydrate metabolism</keyword>
<dbReference type="GO" id="GO:0004601">
    <property type="term" value="F:peroxidase activity"/>
    <property type="evidence" value="ECO:0007669"/>
    <property type="project" value="InterPro"/>
</dbReference>
<feature type="compositionally biased region" description="Gly residues" evidence="6">
    <location>
        <begin position="954"/>
        <end position="966"/>
    </location>
</feature>
<dbReference type="GO" id="GO:0020037">
    <property type="term" value="F:heme binding"/>
    <property type="evidence" value="ECO:0007669"/>
    <property type="project" value="InterPro"/>
</dbReference>
<dbReference type="GO" id="GO:0005576">
    <property type="term" value="C:extracellular region"/>
    <property type="evidence" value="ECO:0007669"/>
    <property type="project" value="UniProtKB-SubCell"/>
</dbReference>
<dbReference type="CDD" id="cd00063">
    <property type="entry name" value="FN3"/>
    <property type="match status" value="4"/>
</dbReference>
<evidence type="ECO:0000256" key="7">
    <source>
        <dbReference type="SAM" id="SignalP"/>
    </source>
</evidence>
<keyword evidence="4" id="KW-0378">Hydrolase</keyword>
<evidence type="ECO:0000256" key="6">
    <source>
        <dbReference type="SAM" id="MobiDB-lite"/>
    </source>
</evidence>
<dbReference type="InterPro" id="IPR011049">
    <property type="entry name" value="Serralysin-like_metalloprot_C"/>
</dbReference>
<feature type="region of interest" description="Disordered" evidence="6">
    <location>
        <begin position="895"/>
        <end position="929"/>
    </location>
</feature>
<feature type="domain" description="Fibronectin type-III" evidence="8">
    <location>
        <begin position="1388"/>
        <end position="1484"/>
    </location>
</feature>
<evidence type="ECO:0000256" key="1">
    <source>
        <dbReference type="ARBA" id="ARBA00004613"/>
    </source>
</evidence>
<dbReference type="GO" id="GO:0000272">
    <property type="term" value="P:polysaccharide catabolic process"/>
    <property type="evidence" value="ECO:0007669"/>
    <property type="project" value="UniProtKB-KW"/>
</dbReference>
<keyword evidence="7" id="KW-0732">Signal</keyword>
<keyword evidence="10" id="KW-1185">Reference proteome</keyword>
<dbReference type="GO" id="GO:0016798">
    <property type="term" value="F:hydrolase activity, acting on glycosyl bonds"/>
    <property type="evidence" value="ECO:0007669"/>
    <property type="project" value="UniProtKB-KW"/>
</dbReference>
<dbReference type="InterPro" id="IPR036116">
    <property type="entry name" value="FN3_sf"/>
</dbReference>
<feature type="region of interest" description="Disordered" evidence="6">
    <location>
        <begin position="944"/>
        <end position="1049"/>
    </location>
</feature>
<feature type="signal peptide" evidence="7">
    <location>
        <begin position="1"/>
        <end position="30"/>
    </location>
</feature>
<comment type="subcellular location">
    <subcellularLocation>
        <location evidence="1">Secreted</location>
    </subcellularLocation>
</comment>
<keyword evidence="3" id="KW-0325">Glycoprotein</keyword>
<dbReference type="Gene3D" id="2.60.40.10">
    <property type="entry name" value="Immunoglobulins"/>
    <property type="match status" value="4"/>
</dbReference>
<dbReference type="Pfam" id="PF00353">
    <property type="entry name" value="HemolysinCabind"/>
    <property type="match status" value="5"/>
</dbReference>
<feature type="chain" id="PRO_5035191367" description="Fibronectin type-III domain-containing protein" evidence="7">
    <location>
        <begin position="31"/>
        <end position="1681"/>
    </location>
</feature>
<dbReference type="InterPro" id="IPR010255">
    <property type="entry name" value="Haem_peroxidase_sf"/>
</dbReference>
<dbReference type="InterPro" id="IPR001343">
    <property type="entry name" value="Hemolysn_Ca-bd"/>
</dbReference>
<feature type="compositionally biased region" description="Basic and acidic residues" evidence="6">
    <location>
        <begin position="905"/>
        <end position="917"/>
    </location>
</feature>
<dbReference type="EMBL" id="BMQB01000011">
    <property type="protein sequence ID" value="GGK07125.1"/>
    <property type="molecule type" value="Genomic_DNA"/>
</dbReference>
<evidence type="ECO:0000313" key="10">
    <source>
        <dbReference type="Proteomes" id="UP000649739"/>
    </source>
</evidence>
<dbReference type="GO" id="GO:0005509">
    <property type="term" value="F:calcium ion binding"/>
    <property type="evidence" value="ECO:0007669"/>
    <property type="project" value="InterPro"/>
</dbReference>
<evidence type="ECO:0000256" key="2">
    <source>
        <dbReference type="ARBA" id="ARBA00022525"/>
    </source>
</evidence>
<feature type="domain" description="Fibronectin type-III" evidence="8">
    <location>
        <begin position="1292"/>
        <end position="1387"/>
    </location>
</feature>
<feature type="domain" description="Fibronectin type-III" evidence="8">
    <location>
        <begin position="1486"/>
        <end position="1584"/>
    </location>
</feature>
<name>A0A8J3BDM6_9ACTN</name>
<dbReference type="InterPro" id="IPR003961">
    <property type="entry name" value="FN3_dom"/>
</dbReference>
<dbReference type="PANTHER" id="PTHR11475">
    <property type="entry name" value="OXIDASE/PEROXIDASE"/>
    <property type="match status" value="1"/>
</dbReference>
<dbReference type="InterPro" id="IPR037120">
    <property type="entry name" value="Haem_peroxidase_sf_animal"/>
</dbReference>
<sequence>MGKLRTLLAATVGLALGAGLAPLAPSAAGAAAPVGQGFNLNPSDLKFILQQIKIAEAHAAGGSLLGSGPNQIPNQARQGAELPFGLRTVDGTLNNLVAGRSKYGAADQPFIRLTDPSYRAAQPWAADPDGPGPIQVGDPTSYAQKRGLVNDAEPRVVSNLVVDQTPANPAAVAAAGPGATPNAQGSFEIPNVAPDAGLSAPYNSWFTLFGQFFDHGLDLVNKGGGTVYMPLQPDDPLYRPGSPTNFMVLTRSQNQPGPDGFLGDNPATPAVDESADDVREATNQTATFVDQSQTYASHPAHQVFLRQYELVGGRPVATGRLQTGADGGLATWASTKAQARTMLGIALTDADVVNVPLLATDQYGKFVRGPNGFPQIVRPGGVLVEGNPAANGGAGVGLPGDTVRTGHGFLDDIAHHATPGAVDHDNNPGTPRIQATPDADPGTGDDNNPATYDDEMLNAHFIAGDGRVNENIGLSAVHQIFHSEHNRLVGDIQNVLTTEDPASVAEWQLGGGAWNGERLFQAAKFVTEMQYQHLAFEEFARKVQPQVNIFAGYDTAVNSAISAEFAHVVYRFGHSMLTEQVARKRADGSSDDIALLDAFLNPPAYTAGGRTPEQAAGDIVRGMTDQVGNELDEFVTDALRSRLLGLPLDLATLNIARGRETGMPTLNAARRQFFAATGQSVLKPYADWNDFGVALRHHESLINFVAAYGTHPTITGTAAQRRAAAARIVAADPTVAGTPGDAVDFMDGTGAWATAATGLDRVDFWVGGLAEKQTPFGGLLGPTFNFVFETQMERLQDGDRLYYLSRTAGLNLLTQLEGNSFSELIERNTDVDGLPADAFSRPDYVFNMAALGTSGAVPNDPATPYNETELLTRMPNGTLRYAGDKHVVWLGTAAGDRANSSEGDDTLRGGDGDDRMEGGAGNDMHIGGKGNDIMTDTFGDDDIKGGDGNDALSAGGGLDLVQGGRGNDFTNGGSDPSETFGGPGNDIIYGGESADTVFGDDGDDWIQGGDQADLLQGDNGAPFQDDPNQPGDDVIIGEGGADDYDSEGGNDVMVAGPGVERNEGMLGFDWVTHKGDPQPTDADLRRTGLVNPALDALNDRYDMVEGLSGWNGNDVLTGDDAAAADMLGHELANAAQIGKVGGLRELLGGADEFTGGNILIGGAGDDRISGRGGNDVIDGDAMLNVRLSVRTNPADPATEVRSADSMLELQPDVLAGTIDPGNIVIVREILHSPTPGNDVAVFSETQANYDIVAVPGGVRVTHARGSLADGVDIVRNVEQLVFDGDAVPVVLEPDAPAIGTAVAGDTTATVNWTAAAARGSDVTGYDVQVLAGTSTAPVKTVQVGGGVTSTVVPALSNGTAYRFRVVARSDAGPSTASALSNSVTPAGVPGTVTGLTATAGPASATVRWTAPADTGGVPLTGYEIRVFTAGNPNPVRVVDAAGTATSAVISPLPNGVSHTFVVLARNARVTGPASAPSNAVVPQVGPPSAPTLTSAVRGSTTATVRWTAPASDGGVAIGGYYVRAFQGATVVKTMRVTAATRGARVTGLVNGRAYTFDVRAFNTVGVGAASARSAVVIPATVPGAPRIGTASSGAAGGAATAAVRWTAPAATGGTAITGYRITALRYSGSRVIAVRALPLAPATSRARTVTLPAGSYRFMVTAVNAVGESQTSAQSNLVLVR</sequence>
<dbReference type="CDD" id="cd09821">
    <property type="entry name" value="An_peroxidase_bacterial_2"/>
    <property type="match status" value="1"/>
</dbReference>
<dbReference type="Gene3D" id="2.150.10.10">
    <property type="entry name" value="Serralysin-like metalloprotease, C-terminal"/>
    <property type="match status" value="1"/>
</dbReference>